<reference evidence="1" key="1">
    <citation type="submission" date="2023-03" db="EMBL/GenBank/DDBJ databases">
        <title>Chromosome-level genomes of two armyworms, Mythimna separata and Mythimna loreyi, provide insights into the biosynthesis and reception of sex pheromones.</title>
        <authorList>
            <person name="Zhao H."/>
        </authorList>
    </citation>
    <scope>NUCLEOTIDE SEQUENCE</scope>
    <source>
        <strain evidence="1">BeijingLab</strain>
    </source>
</reference>
<comment type="caution">
    <text evidence="1">The sequence shown here is derived from an EMBL/GenBank/DDBJ whole genome shotgun (WGS) entry which is preliminary data.</text>
</comment>
<gene>
    <name evidence="1" type="ORF">PYW08_000962</name>
</gene>
<evidence type="ECO:0000313" key="1">
    <source>
        <dbReference type="EMBL" id="KAJ8729381.1"/>
    </source>
</evidence>
<accession>A0ACC2QZ09</accession>
<sequence>MSSVYENTVSDFDLDFLNQLATNNAEPDLQARADRLRKSILFLKRRVKYVDGYVSAFYAADKKVEEYKVIETQLKDQCKQHHVEIGSFIEKLTRLENELQLSEARERQKDEKISDLENQIVAVQTLQTQLKLLEIEKNKTPVKVVKKTGKSVNTNNVNKELESLRKENEKLHKENIRIASLEKEIENLRETDAVSTLEKINDNSDIAKIQKLEKEIERLCKENAKVSQLKNEVEILNEKNAELHTLKKDNENLQNENAKIPKLTEQIENLQKESAKIKRLTKEIEILRKENAEITNLRKENEKISKQNVEISNLQKEIENLRVKNEKLEMETIALKNEIVKFSNKEKDSETVLTQITSTAKETGILQQKKNKFTRKYKSLPDDTSEWWDHSEAENGLFEDPMRSPTPNDTIVENSPIANKDIVVRRNSDNDYNNEVASVDTGRGSSLANSDSDKGLNSPEFVLNYIPPNENSIENKDKSKDATITSNSNKSKDATKDLFTITSNSIVLEETNTSAVSTVEHDKNQNVCKTKMVSHRKSRTKSVSTVNQTNTVREVSKSVDSSDNVTTKKQAQGERVKECLEMNNSLRCDSHTDQELGLIFNTMKLNYKAVSPIPRTPVRMYEVDSTFSASELKRKKDRCNILCKEAGVFLMQLSLRLDVDPNSVTISDCDRLIACFESILKSKQVLPDCPISNVTSNMEPSDCILSHDDHSLVPISYPESSEKETEILQNNQRENRLSQDESWSSVRDENQNRMSRFDEKLKMKTISNPLPPNRHKPKEKTLQCTDTSMDQSQILDHSVSEEFTMKNKISEVTDSIRRDDQSPIENSSEKKAKKVKITKLGQLKKDLKPKYKIRIEKAPPRKLKSNKLKQLFNTKTNVGNETSASLNRKDVYEKAVKVMAELNSKQSAKAKTPKHTKGLMSPERTACLEKDVNTNGDNQIVKNCSMATKRKLSELFDTCTVVIIKDPLLFSPTKTKNSTNHKAVEDNNSTVHRMPGDSKIVTETSKETKTDTTDRVIVDIDSTSQTRSETVAKDSTTHKTKEVNDTTSQQTKEDNSSNTHTEAEAQNSESSELPRKRRRRSSNEPLIQYKRVLRSATARLSMDDNNEQSKSTGESDTKPIIGPISNENDTQLNSENNYQCRQHDQHNKTVVSYEDLDAFSENIQQEKAVEKGRGENTEAKTCHPKDSTLCYMLEKYGVETVRPHEKKIPDNIVKQICEKLEQDITVIAETKDNKNVMNNFVEDLRKINYKHFVAGLIKFLAKPERKDELFGKVNSHPAPPMTKAEQILLFAIHQLESCWPTVDIVDVILSSIEFSLFKLNRTPDFAVIESTSHFYAVLCRYVKAKSRLRLFMLDAMYCIQFKSVPLIKQCLEVWMHIIPLSHLGMAKTPLVTCLVYLLHFYKCEDKFNRVNEIRKILREKYYYQITDWNEARILEMFKNSIKDLKDISIEKKMLRLALIILAKRQGPQWCQNNIIKNLLQPMIEKENVRNNVKEFCVSMIGPLMKPYPVDMKVHCEIAINQLMDILDRNPSPEMEEAAITSMMYINRHDQRSINKTLLTRKMKPMSLALEKSIRDYVKTKPLRVWKNNLSSLTR</sequence>
<keyword evidence="2" id="KW-1185">Reference proteome</keyword>
<proteinExistence type="predicted"/>
<name>A0ACC2QZ09_9NEOP</name>
<dbReference type="Proteomes" id="UP001231649">
    <property type="component" value="Chromosome 10"/>
</dbReference>
<organism evidence="1 2">
    <name type="scientific">Mythimna loreyi</name>
    <dbReference type="NCBI Taxonomy" id="667449"/>
    <lineage>
        <taxon>Eukaryota</taxon>
        <taxon>Metazoa</taxon>
        <taxon>Ecdysozoa</taxon>
        <taxon>Arthropoda</taxon>
        <taxon>Hexapoda</taxon>
        <taxon>Insecta</taxon>
        <taxon>Pterygota</taxon>
        <taxon>Neoptera</taxon>
        <taxon>Endopterygota</taxon>
        <taxon>Lepidoptera</taxon>
        <taxon>Glossata</taxon>
        <taxon>Ditrysia</taxon>
        <taxon>Noctuoidea</taxon>
        <taxon>Noctuidae</taxon>
        <taxon>Noctuinae</taxon>
        <taxon>Hadenini</taxon>
        <taxon>Mythimna</taxon>
    </lineage>
</organism>
<dbReference type="EMBL" id="CM056786">
    <property type="protein sequence ID" value="KAJ8729381.1"/>
    <property type="molecule type" value="Genomic_DNA"/>
</dbReference>
<protein>
    <submittedName>
        <fullName evidence="1">Uncharacterized protein</fullName>
    </submittedName>
</protein>
<evidence type="ECO:0000313" key="2">
    <source>
        <dbReference type="Proteomes" id="UP001231649"/>
    </source>
</evidence>